<keyword evidence="2" id="KW-0547">Nucleotide-binding</keyword>
<evidence type="ECO:0000256" key="2">
    <source>
        <dbReference type="ARBA" id="ARBA00022741"/>
    </source>
</evidence>
<dbReference type="SUPFAM" id="SSF52540">
    <property type="entry name" value="P-loop containing nucleoside triphosphate hydrolases"/>
    <property type="match status" value="1"/>
</dbReference>
<evidence type="ECO:0000256" key="4">
    <source>
        <dbReference type="ARBA" id="ARBA00024722"/>
    </source>
</evidence>
<dbReference type="GO" id="GO:0005304">
    <property type="term" value="F:L-valine transmembrane transporter activity"/>
    <property type="evidence" value="ECO:0007669"/>
    <property type="project" value="TreeGrafter"/>
</dbReference>
<evidence type="ECO:0000313" key="6">
    <source>
        <dbReference type="EMBL" id="KZD25306.1"/>
    </source>
</evidence>
<accession>A0A164AU33</accession>
<feature type="domain" description="ABC transporter" evidence="5">
    <location>
        <begin position="17"/>
        <end position="258"/>
    </location>
</feature>
<dbReference type="GO" id="GO:0042941">
    <property type="term" value="P:D-alanine transmembrane transport"/>
    <property type="evidence" value="ECO:0007669"/>
    <property type="project" value="TreeGrafter"/>
</dbReference>
<dbReference type="Gene3D" id="3.40.50.300">
    <property type="entry name" value="P-loop containing nucleotide triphosphate hydrolases"/>
    <property type="match status" value="1"/>
</dbReference>
<name>A0A164AU33_9BRAD</name>
<dbReference type="GO" id="GO:0015188">
    <property type="term" value="F:L-isoleucine transmembrane transporter activity"/>
    <property type="evidence" value="ECO:0007669"/>
    <property type="project" value="TreeGrafter"/>
</dbReference>
<dbReference type="Pfam" id="PF00005">
    <property type="entry name" value="ABC_tran"/>
    <property type="match status" value="1"/>
</dbReference>
<sequence length="262" mass="28647">MSPRLVHWELFVSEPILTLTDVVVAFDALRAVDGVSLIVPRGQRRAIIGPNGAGKTTLFNAIAGAHPPTSGKIRFNGHDVSRLPSHRRAQLGISRTFQITNLFPTLSVQDNMMLALRGLKPKKFSLFGSPDADEGEAARIVDALKAARIAERADTIVKEMSYGEQRQLEIAIALVTTPTMLLLDEPAAGLSPSERSMIAEVIRSLDPAITVILIEHDMDLALGLVDYVTCMFEGRVLVEEPPEGIRRNAKVQEVYLGKPRHA</sequence>
<dbReference type="GO" id="GO:0005524">
    <property type="term" value="F:ATP binding"/>
    <property type="evidence" value="ECO:0007669"/>
    <property type="project" value="UniProtKB-KW"/>
</dbReference>
<evidence type="ECO:0000256" key="1">
    <source>
        <dbReference type="ARBA" id="ARBA00022448"/>
    </source>
</evidence>
<dbReference type="EMBL" id="LVYV01000001">
    <property type="protein sequence ID" value="KZD25306.1"/>
    <property type="molecule type" value="Genomic_DNA"/>
</dbReference>
<keyword evidence="3" id="KW-0067">ATP-binding</keyword>
<dbReference type="InterPro" id="IPR003593">
    <property type="entry name" value="AAA+_ATPase"/>
</dbReference>
<dbReference type="InterPro" id="IPR003439">
    <property type="entry name" value="ABC_transporter-like_ATP-bd"/>
</dbReference>
<dbReference type="STRING" id="943830.A4A58_02330"/>
<comment type="caution">
    <text evidence="6">The sequence shown here is derived from an EMBL/GenBank/DDBJ whole genome shotgun (WGS) entry which is preliminary data.</text>
</comment>
<dbReference type="InterPro" id="IPR027417">
    <property type="entry name" value="P-loop_NTPase"/>
</dbReference>
<dbReference type="GO" id="GO:0015808">
    <property type="term" value="P:L-alanine transport"/>
    <property type="evidence" value="ECO:0007669"/>
    <property type="project" value="TreeGrafter"/>
</dbReference>
<dbReference type="Proteomes" id="UP000076574">
    <property type="component" value="Unassembled WGS sequence"/>
</dbReference>
<dbReference type="PANTHER" id="PTHR45772">
    <property type="entry name" value="CONSERVED COMPONENT OF ABC TRANSPORTER FOR NATURAL AMINO ACIDS-RELATED"/>
    <property type="match status" value="1"/>
</dbReference>
<gene>
    <name evidence="6" type="ORF">A4A58_02330</name>
</gene>
<evidence type="ECO:0000256" key="3">
    <source>
        <dbReference type="ARBA" id="ARBA00022840"/>
    </source>
</evidence>
<dbReference type="InterPro" id="IPR051120">
    <property type="entry name" value="ABC_AA/LPS_Transport"/>
</dbReference>
<protein>
    <recommendedName>
        <fullName evidence="5">ABC transporter domain-containing protein</fullName>
    </recommendedName>
</protein>
<keyword evidence="7" id="KW-1185">Reference proteome</keyword>
<dbReference type="SMART" id="SM00382">
    <property type="entry name" value="AAA"/>
    <property type="match status" value="1"/>
</dbReference>
<dbReference type="CDD" id="cd03219">
    <property type="entry name" value="ABC_Mj1267_LivG_branched"/>
    <property type="match status" value="1"/>
</dbReference>
<dbReference type="GO" id="GO:0015192">
    <property type="term" value="F:L-phenylalanine transmembrane transporter activity"/>
    <property type="evidence" value="ECO:0007669"/>
    <property type="project" value="TreeGrafter"/>
</dbReference>
<organism evidence="6 7">
    <name type="scientific">Tardiphaga robiniae</name>
    <dbReference type="NCBI Taxonomy" id="943830"/>
    <lineage>
        <taxon>Bacteria</taxon>
        <taxon>Pseudomonadati</taxon>
        <taxon>Pseudomonadota</taxon>
        <taxon>Alphaproteobacteria</taxon>
        <taxon>Hyphomicrobiales</taxon>
        <taxon>Nitrobacteraceae</taxon>
        <taxon>Tardiphaga</taxon>
    </lineage>
</organism>
<dbReference type="PROSITE" id="PS50893">
    <property type="entry name" value="ABC_TRANSPORTER_2"/>
    <property type="match status" value="1"/>
</dbReference>
<comment type="function">
    <text evidence="4">Involved in beta-(1--&gt;2)glucan export. Transmembrane domains (TMD) form a pore in the inner membrane and the ATP-binding domain (NBD) is responsible for energy generation.</text>
</comment>
<dbReference type="GO" id="GO:1903806">
    <property type="term" value="P:L-isoleucine import across plasma membrane"/>
    <property type="evidence" value="ECO:0007669"/>
    <property type="project" value="TreeGrafter"/>
</dbReference>
<dbReference type="AlphaFoldDB" id="A0A164AU33"/>
<dbReference type="GO" id="GO:0016887">
    <property type="term" value="F:ATP hydrolysis activity"/>
    <property type="evidence" value="ECO:0007669"/>
    <property type="project" value="InterPro"/>
</dbReference>
<dbReference type="GO" id="GO:0005886">
    <property type="term" value="C:plasma membrane"/>
    <property type="evidence" value="ECO:0007669"/>
    <property type="project" value="TreeGrafter"/>
</dbReference>
<dbReference type="GO" id="GO:1903805">
    <property type="term" value="P:L-valine import across plasma membrane"/>
    <property type="evidence" value="ECO:0007669"/>
    <property type="project" value="TreeGrafter"/>
</dbReference>
<reference evidence="6 7" key="1">
    <citation type="submission" date="2016-03" db="EMBL/GenBank/DDBJ databases">
        <title>Microsymbionts genomes from the relict species Vavilovia formosa (Stev.) Fed.</title>
        <authorList>
            <person name="Kopat V."/>
            <person name="Chirak E."/>
            <person name="Kimeklis A."/>
            <person name="Andronov E."/>
        </authorList>
    </citation>
    <scope>NUCLEOTIDE SEQUENCE [LARGE SCALE GENOMIC DNA]</scope>
    <source>
        <strain evidence="6 7">Vaf07</strain>
    </source>
</reference>
<evidence type="ECO:0000259" key="5">
    <source>
        <dbReference type="PROSITE" id="PS50893"/>
    </source>
</evidence>
<proteinExistence type="predicted"/>
<dbReference type="PANTHER" id="PTHR45772:SF7">
    <property type="entry name" value="AMINO ACID ABC TRANSPORTER ATP-BINDING PROTEIN"/>
    <property type="match status" value="1"/>
</dbReference>
<keyword evidence="1" id="KW-0813">Transport</keyword>
<evidence type="ECO:0000313" key="7">
    <source>
        <dbReference type="Proteomes" id="UP000076574"/>
    </source>
</evidence>